<dbReference type="Proteomes" id="UP001055879">
    <property type="component" value="Linkage Group LG07"/>
</dbReference>
<organism evidence="1 2">
    <name type="scientific">Arctium lappa</name>
    <name type="common">Greater burdock</name>
    <name type="synonym">Lappa major</name>
    <dbReference type="NCBI Taxonomy" id="4217"/>
    <lineage>
        <taxon>Eukaryota</taxon>
        <taxon>Viridiplantae</taxon>
        <taxon>Streptophyta</taxon>
        <taxon>Embryophyta</taxon>
        <taxon>Tracheophyta</taxon>
        <taxon>Spermatophyta</taxon>
        <taxon>Magnoliopsida</taxon>
        <taxon>eudicotyledons</taxon>
        <taxon>Gunneridae</taxon>
        <taxon>Pentapetalae</taxon>
        <taxon>asterids</taxon>
        <taxon>campanulids</taxon>
        <taxon>Asterales</taxon>
        <taxon>Asteraceae</taxon>
        <taxon>Carduoideae</taxon>
        <taxon>Cardueae</taxon>
        <taxon>Arctiinae</taxon>
        <taxon>Arctium</taxon>
    </lineage>
</organism>
<keyword evidence="2" id="KW-1185">Reference proteome</keyword>
<evidence type="ECO:0000313" key="2">
    <source>
        <dbReference type="Proteomes" id="UP001055879"/>
    </source>
</evidence>
<proteinExistence type="predicted"/>
<dbReference type="EMBL" id="CM042053">
    <property type="protein sequence ID" value="KAI3715804.1"/>
    <property type="molecule type" value="Genomic_DNA"/>
</dbReference>
<reference evidence="2" key="1">
    <citation type="journal article" date="2022" name="Mol. Ecol. Resour.">
        <title>The genomes of chicory, endive, great burdock and yacon provide insights into Asteraceae palaeo-polyploidization history and plant inulin production.</title>
        <authorList>
            <person name="Fan W."/>
            <person name="Wang S."/>
            <person name="Wang H."/>
            <person name="Wang A."/>
            <person name="Jiang F."/>
            <person name="Liu H."/>
            <person name="Zhao H."/>
            <person name="Xu D."/>
            <person name="Zhang Y."/>
        </authorList>
    </citation>
    <scope>NUCLEOTIDE SEQUENCE [LARGE SCALE GENOMIC DNA]</scope>
    <source>
        <strain evidence="2">cv. Niubang</strain>
    </source>
</reference>
<protein>
    <submittedName>
        <fullName evidence="1">Uncharacterized protein</fullName>
    </submittedName>
</protein>
<evidence type="ECO:0000313" key="1">
    <source>
        <dbReference type="EMBL" id="KAI3715804.1"/>
    </source>
</evidence>
<reference evidence="1 2" key="2">
    <citation type="journal article" date="2022" name="Mol. Ecol. Resour.">
        <title>The genomes of chicory, endive, great burdock and yacon provide insights into Asteraceae paleo-polyploidization history and plant inulin production.</title>
        <authorList>
            <person name="Fan W."/>
            <person name="Wang S."/>
            <person name="Wang H."/>
            <person name="Wang A."/>
            <person name="Jiang F."/>
            <person name="Liu H."/>
            <person name="Zhao H."/>
            <person name="Xu D."/>
            <person name="Zhang Y."/>
        </authorList>
    </citation>
    <scope>NUCLEOTIDE SEQUENCE [LARGE SCALE GENOMIC DNA]</scope>
    <source>
        <strain evidence="2">cv. Niubang</strain>
    </source>
</reference>
<accession>A0ACB9B0D0</accession>
<gene>
    <name evidence="1" type="ORF">L6452_22791</name>
</gene>
<sequence length="632" mass="69518">MSDLSMYELEDIIWDDFDRGDDHIVPHPTNDRTRRNSFEGDSSKKPRREPTPVLSNARNLDASISIGQGKAERDSKPLDKKKNIMEKESSSHAPRAIFNASCDGEIVKDMPNLASDDTRMLNNCFKSSYVTSGSEICVDDRVLSGTSAAGDSNSYSYPLTHISQSEDLCFVESNCEDKASSDLLYYGWPDIGNFEDVDKMLRSCDSSFGLGATDNDDELDWFASDHIGGAEEASKMDFRFPCPEPSALKNISPNHDSPDSNNQRSCCISESKDELNYNDQVQRKQSKHQNQTEGKKSGRRIGNDGSFYQISDMESNDTQPSAINKSDQVFTSVGNRQQYRNLELDCFGHMQGNNSYLPPFYPYQTITKPMLSGIKSEHKGLKSSSSKGSSNQVHSIENHCDPSFDGTAAEVDEQKEACSSQGFQSLLIGSPRQMGMMLQSSKGVLVSAEKQAHLSAKDVESQGDVGVQKGISAETGSLNVPEISSISSELDEISLEATSFRQLRQVMEQLDLRTKLCIRDSLYRLARSAEQRHNNPSLSSGATDINDIGGPLIAERTNKCAGFMDIETDTNPIDRSVAHLLFHRPSESPNLPAPSPLNSNVNHGCISVPLVMVEKLACDEETAGESNGKMGN</sequence>
<comment type="caution">
    <text evidence="1">The sequence shown here is derived from an EMBL/GenBank/DDBJ whole genome shotgun (WGS) entry which is preliminary data.</text>
</comment>
<name>A0ACB9B0D0_ARCLA</name>